<keyword evidence="1" id="KW-1133">Transmembrane helix</keyword>
<accession>A0A5N6T2X4</accession>
<keyword evidence="1" id="KW-0812">Transmembrane</keyword>
<evidence type="ECO:0000313" key="2">
    <source>
        <dbReference type="EMBL" id="KAE8140653.1"/>
    </source>
</evidence>
<organism evidence="2 3">
    <name type="scientific">Aspergillus pseudotamarii</name>
    <dbReference type="NCBI Taxonomy" id="132259"/>
    <lineage>
        <taxon>Eukaryota</taxon>
        <taxon>Fungi</taxon>
        <taxon>Dikarya</taxon>
        <taxon>Ascomycota</taxon>
        <taxon>Pezizomycotina</taxon>
        <taxon>Eurotiomycetes</taxon>
        <taxon>Eurotiomycetidae</taxon>
        <taxon>Eurotiales</taxon>
        <taxon>Aspergillaceae</taxon>
        <taxon>Aspergillus</taxon>
        <taxon>Aspergillus subgen. Circumdati</taxon>
    </lineage>
</organism>
<gene>
    <name evidence="2" type="ORF">BDV38DRAFT_240092</name>
</gene>
<dbReference type="RefSeq" id="XP_031916716.1">
    <property type="nucleotide sequence ID" value="XM_032053853.1"/>
</dbReference>
<protein>
    <submittedName>
        <fullName evidence="2">Uncharacterized protein</fullName>
    </submittedName>
</protein>
<name>A0A5N6T2X4_ASPPS</name>
<dbReference type="AlphaFoldDB" id="A0A5N6T2X4"/>
<dbReference type="EMBL" id="ML743561">
    <property type="protein sequence ID" value="KAE8140653.1"/>
    <property type="molecule type" value="Genomic_DNA"/>
</dbReference>
<evidence type="ECO:0000256" key="1">
    <source>
        <dbReference type="SAM" id="Phobius"/>
    </source>
</evidence>
<proteinExistence type="predicted"/>
<dbReference type="Proteomes" id="UP000325672">
    <property type="component" value="Unassembled WGS sequence"/>
</dbReference>
<evidence type="ECO:0000313" key="3">
    <source>
        <dbReference type="Proteomes" id="UP000325672"/>
    </source>
</evidence>
<feature type="transmembrane region" description="Helical" evidence="1">
    <location>
        <begin position="35"/>
        <end position="52"/>
    </location>
</feature>
<keyword evidence="1" id="KW-0472">Membrane</keyword>
<keyword evidence="3" id="KW-1185">Reference proteome</keyword>
<dbReference type="GeneID" id="43638063"/>
<sequence length="55" mass="6156">MAGTACISYATHSTGTRTSTWSMKCRRESPVSKKLTARVNIALYSVIIFWLVCEE</sequence>
<reference evidence="2 3" key="1">
    <citation type="submission" date="2019-04" db="EMBL/GenBank/DDBJ databases">
        <title>Friends and foes A comparative genomics study of 23 Aspergillus species from section Flavi.</title>
        <authorList>
            <consortium name="DOE Joint Genome Institute"/>
            <person name="Kjaerbolling I."/>
            <person name="Vesth T."/>
            <person name="Frisvad J.C."/>
            <person name="Nybo J.L."/>
            <person name="Theobald S."/>
            <person name="Kildgaard S."/>
            <person name="Isbrandt T."/>
            <person name="Kuo A."/>
            <person name="Sato A."/>
            <person name="Lyhne E.K."/>
            <person name="Kogle M.E."/>
            <person name="Wiebenga A."/>
            <person name="Kun R.S."/>
            <person name="Lubbers R.J."/>
            <person name="Makela M.R."/>
            <person name="Barry K."/>
            <person name="Chovatia M."/>
            <person name="Clum A."/>
            <person name="Daum C."/>
            <person name="Haridas S."/>
            <person name="He G."/>
            <person name="LaButti K."/>
            <person name="Lipzen A."/>
            <person name="Mondo S."/>
            <person name="Riley R."/>
            <person name="Salamov A."/>
            <person name="Simmons B.A."/>
            <person name="Magnuson J.K."/>
            <person name="Henrissat B."/>
            <person name="Mortensen U.H."/>
            <person name="Larsen T.O."/>
            <person name="Devries R.P."/>
            <person name="Grigoriev I.V."/>
            <person name="Machida M."/>
            <person name="Baker S.E."/>
            <person name="Andersen M.R."/>
        </authorList>
    </citation>
    <scope>NUCLEOTIDE SEQUENCE [LARGE SCALE GENOMIC DNA]</scope>
    <source>
        <strain evidence="2 3">CBS 117625</strain>
    </source>
</reference>